<dbReference type="InterPro" id="IPR011009">
    <property type="entry name" value="Kinase-like_dom_sf"/>
</dbReference>
<evidence type="ECO:0000313" key="18">
    <source>
        <dbReference type="Proteomes" id="UP001189429"/>
    </source>
</evidence>
<evidence type="ECO:0000256" key="11">
    <source>
        <dbReference type="ARBA" id="ARBA00042858"/>
    </source>
</evidence>
<proteinExistence type="inferred from homology"/>
<keyword evidence="6" id="KW-0418">Kinase</keyword>
<feature type="domain" description="Protein kinase" evidence="16">
    <location>
        <begin position="76"/>
        <end position="366"/>
    </location>
</feature>
<keyword evidence="18" id="KW-1185">Reference proteome</keyword>
<dbReference type="Gene3D" id="3.30.200.20">
    <property type="entry name" value="Phosphorylase Kinase, domain 1"/>
    <property type="match status" value="1"/>
</dbReference>
<keyword evidence="5 14" id="KW-0547">Nucleotide-binding</keyword>
<evidence type="ECO:0000256" key="9">
    <source>
        <dbReference type="ARBA" id="ARBA00039612"/>
    </source>
</evidence>
<dbReference type="PROSITE" id="PS00107">
    <property type="entry name" value="PROTEIN_KINASE_ATP"/>
    <property type="match status" value="1"/>
</dbReference>
<reference evidence="17" key="1">
    <citation type="submission" date="2023-10" db="EMBL/GenBank/DDBJ databases">
        <authorList>
            <person name="Chen Y."/>
            <person name="Shah S."/>
            <person name="Dougan E. K."/>
            <person name="Thang M."/>
            <person name="Chan C."/>
        </authorList>
    </citation>
    <scope>NUCLEOTIDE SEQUENCE [LARGE SCALE GENOMIC DNA]</scope>
</reference>
<evidence type="ECO:0000256" key="6">
    <source>
        <dbReference type="ARBA" id="ARBA00022777"/>
    </source>
</evidence>
<evidence type="ECO:0000256" key="2">
    <source>
        <dbReference type="ARBA" id="ARBA00012425"/>
    </source>
</evidence>
<sequence>MATAGLAANQMEATMRTAFRFSAAALDLALYSLSLVAQSTDARRSVRIGGHRLRVEVKRPVKNDRLELERGFENQYVLEELLGEGTYGKVYKARNKRSGQIVAMKKMKLMDVAQEEGIPSTALREVALLKELNHENIVRLEEVFCSPKKLVLVFEFVDSDLKKYMRSLNRQLAPAVIKNMTYSLCRGTEFCHASRIIHRDIKPQNLLIEHLEGGRLRLKIADFGLARTYSIPVPKYTHEVVTVWYRPLEILLGSPLYSVPVDLWSIGCVAAEMATGAPLFAGDSEIDTIFKIFQKLGTPTTEQWPGLSDLPDFKPSFPKWPHRGWDNIRNTKAQMGSVGIELLESLMAYDPKKRLSARRALLHPYFADAERRDGF</sequence>
<evidence type="ECO:0000256" key="8">
    <source>
        <dbReference type="ARBA" id="ARBA00038543"/>
    </source>
</evidence>
<accession>A0ABN9V149</accession>
<evidence type="ECO:0000313" key="17">
    <source>
        <dbReference type="EMBL" id="CAK0865324.1"/>
    </source>
</evidence>
<evidence type="ECO:0000256" key="10">
    <source>
        <dbReference type="ARBA" id="ARBA00041902"/>
    </source>
</evidence>
<gene>
    <name evidence="17" type="ORF">PCOR1329_LOCUS52886</name>
</gene>
<dbReference type="PROSITE" id="PS50011">
    <property type="entry name" value="PROTEIN_KINASE_DOM"/>
    <property type="match status" value="1"/>
</dbReference>
<evidence type="ECO:0000256" key="1">
    <source>
        <dbReference type="ARBA" id="ARBA00006485"/>
    </source>
</evidence>
<evidence type="ECO:0000259" key="16">
    <source>
        <dbReference type="PROSITE" id="PS50011"/>
    </source>
</evidence>
<dbReference type="PANTHER" id="PTHR24056">
    <property type="entry name" value="CELL DIVISION PROTEIN KINASE"/>
    <property type="match status" value="1"/>
</dbReference>
<comment type="subunit">
    <text evidence="8">May form a complex composed of at least the catalytic subunit CRK2 and a cyclin.</text>
</comment>
<feature type="binding site" evidence="14">
    <location>
        <position position="105"/>
    </location>
    <ligand>
        <name>ATP</name>
        <dbReference type="ChEBI" id="CHEBI:30616"/>
    </ligand>
</feature>
<dbReference type="PROSITE" id="PS00108">
    <property type="entry name" value="PROTEIN_KINASE_ST"/>
    <property type="match status" value="1"/>
</dbReference>
<dbReference type="Gene3D" id="1.10.510.10">
    <property type="entry name" value="Transferase(Phosphotransferase) domain 1"/>
    <property type="match status" value="1"/>
</dbReference>
<comment type="similarity">
    <text evidence="1">Belongs to the protein kinase superfamily. CMGC Ser/Thr protein kinase family. CDC2/CDKX subfamily.</text>
</comment>
<dbReference type="InterPro" id="IPR000719">
    <property type="entry name" value="Prot_kinase_dom"/>
</dbReference>
<keyword evidence="7 14" id="KW-0067">ATP-binding</keyword>
<comment type="catalytic activity">
    <reaction evidence="13">
        <text>L-seryl-[protein] + ATP = O-phospho-L-seryl-[protein] + ADP + H(+)</text>
        <dbReference type="Rhea" id="RHEA:17989"/>
        <dbReference type="Rhea" id="RHEA-COMP:9863"/>
        <dbReference type="Rhea" id="RHEA-COMP:11604"/>
        <dbReference type="ChEBI" id="CHEBI:15378"/>
        <dbReference type="ChEBI" id="CHEBI:29999"/>
        <dbReference type="ChEBI" id="CHEBI:30616"/>
        <dbReference type="ChEBI" id="CHEBI:83421"/>
        <dbReference type="ChEBI" id="CHEBI:456216"/>
        <dbReference type="EC" id="2.7.11.22"/>
    </reaction>
</comment>
<protein>
    <recommendedName>
        <fullName evidence="9">Cyclin-dependent kinase 2 homolog</fullName>
        <ecNumber evidence="2">2.7.11.22</ecNumber>
    </recommendedName>
    <alternativeName>
        <fullName evidence="10">Cell division control protein 2 homolog</fullName>
    </alternativeName>
    <alternativeName>
        <fullName evidence="11">cdc2-related kinase 2</fullName>
    </alternativeName>
</protein>
<evidence type="ECO:0000256" key="4">
    <source>
        <dbReference type="ARBA" id="ARBA00022679"/>
    </source>
</evidence>
<dbReference type="SMART" id="SM00220">
    <property type="entry name" value="S_TKc"/>
    <property type="match status" value="1"/>
</dbReference>
<evidence type="ECO:0000256" key="14">
    <source>
        <dbReference type="PROSITE-ProRule" id="PRU10141"/>
    </source>
</evidence>
<evidence type="ECO:0000256" key="5">
    <source>
        <dbReference type="ARBA" id="ARBA00022741"/>
    </source>
</evidence>
<name>A0ABN9V149_9DINO</name>
<evidence type="ECO:0000256" key="15">
    <source>
        <dbReference type="RuleBase" id="RU000304"/>
    </source>
</evidence>
<dbReference type="InterPro" id="IPR050108">
    <property type="entry name" value="CDK"/>
</dbReference>
<evidence type="ECO:0000256" key="12">
    <source>
        <dbReference type="ARBA" id="ARBA00047811"/>
    </source>
</evidence>
<evidence type="ECO:0000256" key="7">
    <source>
        <dbReference type="ARBA" id="ARBA00022840"/>
    </source>
</evidence>
<organism evidence="17 18">
    <name type="scientific">Prorocentrum cordatum</name>
    <dbReference type="NCBI Taxonomy" id="2364126"/>
    <lineage>
        <taxon>Eukaryota</taxon>
        <taxon>Sar</taxon>
        <taxon>Alveolata</taxon>
        <taxon>Dinophyceae</taxon>
        <taxon>Prorocentrales</taxon>
        <taxon>Prorocentraceae</taxon>
        <taxon>Prorocentrum</taxon>
    </lineage>
</organism>
<keyword evidence="3 15" id="KW-0723">Serine/threonine-protein kinase</keyword>
<dbReference type="EMBL" id="CAUYUJ010016439">
    <property type="protein sequence ID" value="CAK0865324.1"/>
    <property type="molecule type" value="Genomic_DNA"/>
</dbReference>
<keyword evidence="4" id="KW-0808">Transferase</keyword>
<comment type="caution">
    <text evidence="17">The sequence shown here is derived from an EMBL/GenBank/DDBJ whole genome shotgun (WGS) entry which is preliminary data.</text>
</comment>
<evidence type="ECO:0000256" key="13">
    <source>
        <dbReference type="ARBA" id="ARBA00048367"/>
    </source>
</evidence>
<dbReference type="EC" id="2.7.11.22" evidence="2"/>
<dbReference type="InterPro" id="IPR008271">
    <property type="entry name" value="Ser/Thr_kinase_AS"/>
</dbReference>
<dbReference type="CDD" id="cd07829">
    <property type="entry name" value="STKc_CDK_like"/>
    <property type="match status" value="1"/>
</dbReference>
<dbReference type="InterPro" id="IPR017441">
    <property type="entry name" value="Protein_kinase_ATP_BS"/>
</dbReference>
<dbReference type="SUPFAM" id="SSF56112">
    <property type="entry name" value="Protein kinase-like (PK-like)"/>
    <property type="match status" value="1"/>
</dbReference>
<comment type="catalytic activity">
    <reaction evidence="12">
        <text>L-threonyl-[protein] + ATP = O-phospho-L-threonyl-[protein] + ADP + H(+)</text>
        <dbReference type="Rhea" id="RHEA:46608"/>
        <dbReference type="Rhea" id="RHEA-COMP:11060"/>
        <dbReference type="Rhea" id="RHEA-COMP:11605"/>
        <dbReference type="ChEBI" id="CHEBI:15378"/>
        <dbReference type="ChEBI" id="CHEBI:30013"/>
        <dbReference type="ChEBI" id="CHEBI:30616"/>
        <dbReference type="ChEBI" id="CHEBI:61977"/>
        <dbReference type="ChEBI" id="CHEBI:456216"/>
        <dbReference type="EC" id="2.7.11.22"/>
    </reaction>
</comment>
<dbReference type="Pfam" id="PF00069">
    <property type="entry name" value="Pkinase"/>
    <property type="match status" value="1"/>
</dbReference>
<dbReference type="Proteomes" id="UP001189429">
    <property type="component" value="Unassembled WGS sequence"/>
</dbReference>
<evidence type="ECO:0000256" key="3">
    <source>
        <dbReference type="ARBA" id="ARBA00022527"/>
    </source>
</evidence>
<dbReference type="PANTHER" id="PTHR24056:SF254">
    <property type="entry name" value="CYCLIN-DEPENDENT KINASE 2"/>
    <property type="match status" value="1"/>
</dbReference>